<dbReference type="SUPFAM" id="SSF55031">
    <property type="entry name" value="Bacterial exopeptidase dimerisation domain"/>
    <property type="match status" value="1"/>
</dbReference>
<reference evidence="3" key="2">
    <citation type="submission" date="2021-04" db="EMBL/GenBank/DDBJ databases">
        <authorList>
            <person name="Gilroy R."/>
        </authorList>
    </citation>
    <scope>NUCLEOTIDE SEQUENCE</scope>
    <source>
        <strain evidence="3">CHK196-3914</strain>
    </source>
</reference>
<dbReference type="InterPro" id="IPR011650">
    <property type="entry name" value="Peptidase_M20_dimer"/>
</dbReference>
<name>A0A9D2K1U9_9FIRM</name>
<dbReference type="InterPro" id="IPR017439">
    <property type="entry name" value="Amidohydrolase"/>
</dbReference>
<sequence>MSSANDKFKIRIKGKGCHGSAPQNGADALLTASALAQTLQTVISRESDPLKPTVMTIGILQSGTAFNILPENAYMEGSIRVLEEAQREINRRAIRRMAESTAEAYRCKADVEFEITAKVVYNDSFLTDVAVSASEKVLGDSMVTEQPLSLGAEDFAEYLDVCPVTYLNVGSRNEELGITAPHHHGNFDIDEDCLPISMAIYVQFVYDYFSKIK</sequence>
<dbReference type="FunFam" id="3.30.70.360:FF:000001">
    <property type="entry name" value="N-acetyldiaminopimelate deacetylase"/>
    <property type="match status" value="1"/>
</dbReference>
<evidence type="ECO:0000313" key="4">
    <source>
        <dbReference type="Proteomes" id="UP000824116"/>
    </source>
</evidence>
<dbReference type="PANTHER" id="PTHR11014:SF63">
    <property type="entry name" value="METALLOPEPTIDASE, PUTATIVE (AFU_ORTHOLOGUE AFUA_6G09600)-RELATED"/>
    <property type="match status" value="1"/>
</dbReference>
<proteinExistence type="predicted"/>
<dbReference type="Gene3D" id="3.40.630.10">
    <property type="entry name" value="Zn peptidases"/>
    <property type="match status" value="1"/>
</dbReference>
<keyword evidence="1" id="KW-0378">Hydrolase</keyword>
<dbReference type="SUPFAM" id="SSF53187">
    <property type="entry name" value="Zn-dependent exopeptidases"/>
    <property type="match status" value="1"/>
</dbReference>
<reference evidence="3" key="1">
    <citation type="journal article" date="2021" name="PeerJ">
        <title>Extensive microbial diversity within the chicken gut microbiome revealed by metagenomics and culture.</title>
        <authorList>
            <person name="Gilroy R."/>
            <person name="Ravi A."/>
            <person name="Getino M."/>
            <person name="Pursley I."/>
            <person name="Horton D.L."/>
            <person name="Alikhan N.F."/>
            <person name="Baker D."/>
            <person name="Gharbi K."/>
            <person name="Hall N."/>
            <person name="Watson M."/>
            <person name="Adriaenssens E.M."/>
            <person name="Foster-Nyarko E."/>
            <person name="Jarju S."/>
            <person name="Secka A."/>
            <person name="Antonio M."/>
            <person name="Oren A."/>
            <person name="Chaudhuri R.R."/>
            <person name="La Ragione R."/>
            <person name="Hildebrand F."/>
            <person name="Pallen M.J."/>
        </authorList>
    </citation>
    <scope>NUCLEOTIDE SEQUENCE</scope>
    <source>
        <strain evidence="3">CHK196-3914</strain>
    </source>
</reference>
<protein>
    <submittedName>
        <fullName evidence="3">M20/M25/M40 family metallo-hydrolase</fullName>
    </submittedName>
</protein>
<dbReference type="GO" id="GO:0050118">
    <property type="term" value="F:N-acetyldiaminopimelate deacetylase activity"/>
    <property type="evidence" value="ECO:0007669"/>
    <property type="project" value="UniProtKB-ARBA"/>
</dbReference>
<evidence type="ECO:0000313" key="3">
    <source>
        <dbReference type="EMBL" id="HIZ75501.1"/>
    </source>
</evidence>
<dbReference type="Proteomes" id="UP000824116">
    <property type="component" value="Unassembled WGS sequence"/>
</dbReference>
<evidence type="ECO:0000256" key="1">
    <source>
        <dbReference type="ARBA" id="ARBA00022801"/>
    </source>
</evidence>
<dbReference type="PANTHER" id="PTHR11014">
    <property type="entry name" value="PEPTIDASE M20 FAMILY MEMBER"/>
    <property type="match status" value="1"/>
</dbReference>
<dbReference type="Pfam" id="PF07687">
    <property type="entry name" value="M20_dimer"/>
    <property type="match status" value="1"/>
</dbReference>
<accession>A0A9D2K1U9</accession>
<dbReference type="InterPro" id="IPR036264">
    <property type="entry name" value="Bact_exopeptidase_dim_dom"/>
</dbReference>
<comment type="caution">
    <text evidence="3">The sequence shown here is derived from an EMBL/GenBank/DDBJ whole genome shotgun (WGS) entry which is preliminary data.</text>
</comment>
<gene>
    <name evidence="3" type="ORF">H9723_09750</name>
</gene>
<dbReference type="GO" id="GO:0019877">
    <property type="term" value="P:diaminopimelate biosynthetic process"/>
    <property type="evidence" value="ECO:0007669"/>
    <property type="project" value="UniProtKB-ARBA"/>
</dbReference>
<feature type="domain" description="Peptidase M20 dimerisation" evidence="2">
    <location>
        <begin position="7"/>
        <end position="105"/>
    </location>
</feature>
<dbReference type="AlphaFoldDB" id="A0A9D2K1U9"/>
<dbReference type="Gene3D" id="3.30.70.360">
    <property type="match status" value="1"/>
</dbReference>
<dbReference type="EMBL" id="DXAY01000230">
    <property type="protein sequence ID" value="HIZ75501.1"/>
    <property type="molecule type" value="Genomic_DNA"/>
</dbReference>
<organism evidence="3 4">
    <name type="scientific">Candidatus Mediterraneibacter stercoravium</name>
    <dbReference type="NCBI Taxonomy" id="2838685"/>
    <lineage>
        <taxon>Bacteria</taxon>
        <taxon>Bacillati</taxon>
        <taxon>Bacillota</taxon>
        <taxon>Clostridia</taxon>
        <taxon>Lachnospirales</taxon>
        <taxon>Lachnospiraceae</taxon>
        <taxon>Mediterraneibacter</taxon>
    </lineage>
</organism>
<evidence type="ECO:0000259" key="2">
    <source>
        <dbReference type="Pfam" id="PF07687"/>
    </source>
</evidence>